<dbReference type="Proteomes" id="UP000641386">
    <property type="component" value="Unassembled WGS sequence"/>
</dbReference>
<protein>
    <submittedName>
        <fullName evidence="1">Uncharacterized protein</fullName>
    </submittedName>
</protein>
<name>A0A919DTX0_9ACTN</name>
<dbReference type="RefSeq" id="WP_189901984.1">
    <property type="nucleotide sequence ID" value="NZ_BNBC01000017.1"/>
</dbReference>
<dbReference type="AlphaFoldDB" id="A0A919DTX0"/>
<sequence>MPVYQQEQLLGLDDIQRVQQPAIHPGQSIQQRFEAFHALNPWVLRHLEALTQDCVAKGFRRVGIGMLFELLRWRYGEATHGDAFRLNNNFRSRYVRLLIERHPEWARLFETRALRAA</sequence>
<keyword evidence="2" id="KW-1185">Reference proteome</keyword>
<gene>
    <name evidence="1" type="ORF">GCM10014715_39280</name>
</gene>
<accession>A0A919DTX0</accession>
<organism evidence="1 2">
    <name type="scientific">Streptomyces spiralis</name>
    <dbReference type="NCBI Taxonomy" id="66376"/>
    <lineage>
        <taxon>Bacteria</taxon>
        <taxon>Bacillati</taxon>
        <taxon>Actinomycetota</taxon>
        <taxon>Actinomycetes</taxon>
        <taxon>Kitasatosporales</taxon>
        <taxon>Streptomycetaceae</taxon>
        <taxon>Streptomyces</taxon>
    </lineage>
</organism>
<reference evidence="1" key="2">
    <citation type="submission" date="2020-09" db="EMBL/GenBank/DDBJ databases">
        <authorList>
            <person name="Sun Q."/>
            <person name="Ohkuma M."/>
        </authorList>
    </citation>
    <scope>NUCLEOTIDE SEQUENCE</scope>
    <source>
        <strain evidence="1">JCM 3302</strain>
    </source>
</reference>
<evidence type="ECO:0000313" key="1">
    <source>
        <dbReference type="EMBL" id="GHE80074.1"/>
    </source>
</evidence>
<evidence type="ECO:0000313" key="2">
    <source>
        <dbReference type="Proteomes" id="UP000641386"/>
    </source>
</evidence>
<proteinExistence type="predicted"/>
<reference evidence="1" key="1">
    <citation type="journal article" date="2014" name="Int. J. Syst. Evol. Microbiol.">
        <title>Complete genome sequence of Corynebacterium casei LMG S-19264T (=DSM 44701T), isolated from a smear-ripened cheese.</title>
        <authorList>
            <consortium name="US DOE Joint Genome Institute (JGI-PGF)"/>
            <person name="Walter F."/>
            <person name="Albersmeier A."/>
            <person name="Kalinowski J."/>
            <person name="Ruckert C."/>
        </authorList>
    </citation>
    <scope>NUCLEOTIDE SEQUENCE</scope>
    <source>
        <strain evidence="1">JCM 3302</strain>
    </source>
</reference>
<dbReference type="EMBL" id="BNBC01000017">
    <property type="protein sequence ID" value="GHE80074.1"/>
    <property type="molecule type" value="Genomic_DNA"/>
</dbReference>
<comment type="caution">
    <text evidence="1">The sequence shown here is derived from an EMBL/GenBank/DDBJ whole genome shotgun (WGS) entry which is preliminary data.</text>
</comment>